<dbReference type="InterPro" id="IPR027417">
    <property type="entry name" value="P-loop_NTPase"/>
</dbReference>
<dbReference type="PANTHER" id="PTHR19211:SF14">
    <property type="entry name" value="ATP-BINDING CASSETTE SUB-FAMILY F MEMBER 1"/>
    <property type="match status" value="1"/>
</dbReference>
<evidence type="ECO:0000313" key="6">
    <source>
        <dbReference type="Proteomes" id="UP000694865"/>
    </source>
</evidence>
<name>A0ABM0GKW4_SACKO</name>
<keyword evidence="6" id="KW-1185">Reference proteome</keyword>
<evidence type="ECO:0000259" key="5">
    <source>
        <dbReference type="PROSITE" id="PS50893"/>
    </source>
</evidence>
<keyword evidence="1" id="KW-0677">Repeat</keyword>
<dbReference type="InterPro" id="IPR003439">
    <property type="entry name" value="ABC_transporter-like_ATP-bd"/>
</dbReference>
<dbReference type="RefSeq" id="XP_002732153.1">
    <property type="nucleotide sequence ID" value="XM_002732107.2"/>
</dbReference>
<feature type="domain" description="ABC transporter" evidence="5">
    <location>
        <begin position="390"/>
        <end position="604"/>
    </location>
</feature>
<evidence type="ECO:0000313" key="7">
    <source>
        <dbReference type="RefSeq" id="XP_002732153.1"/>
    </source>
</evidence>
<gene>
    <name evidence="7" type="primary">LOC100373252</name>
</gene>
<evidence type="ECO:0000256" key="2">
    <source>
        <dbReference type="ARBA" id="ARBA00022741"/>
    </source>
</evidence>
<accession>A0ABM0GKW4</accession>
<proteinExistence type="predicted"/>
<dbReference type="InterPro" id="IPR003593">
    <property type="entry name" value="AAA+_ATPase"/>
</dbReference>
<dbReference type="PANTHER" id="PTHR19211">
    <property type="entry name" value="ATP-BINDING TRANSPORT PROTEIN-RELATED"/>
    <property type="match status" value="1"/>
</dbReference>
<keyword evidence="2" id="KW-0547">Nucleotide-binding</keyword>
<dbReference type="SMART" id="SM00382">
    <property type="entry name" value="AAA"/>
    <property type="match status" value="1"/>
</dbReference>
<evidence type="ECO:0000256" key="3">
    <source>
        <dbReference type="ARBA" id="ARBA00022840"/>
    </source>
</evidence>
<dbReference type="PROSITE" id="PS00211">
    <property type="entry name" value="ABC_TRANSPORTER_1"/>
    <property type="match status" value="1"/>
</dbReference>
<reference evidence="7" key="1">
    <citation type="submission" date="2025-08" db="UniProtKB">
        <authorList>
            <consortium name="RefSeq"/>
        </authorList>
    </citation>
    <scope>IDENTIFICATION</scope>
    <source>
        <tissue evidence="7">Testes</tissue>
    </source>
</reference>
<dbReference type="CDD" id="cd03221">
    <property type="entry name" value="ABCF_EF-3"/>
    <property type="match status" value="1"/>
</dbReference>
<dbReference type="InterPro" id="IPR017871">
    <property type="entry name" value="ABC_transporter-like_CS"/>
</dbReference>
<sequence length="613" mass="70486">MSRHLGDEESSLEYLFLGFCNNLRLGQWELARAQLRGLHKHHGNQNVTENILATVTDCPYEFSYGSESIPLPSNLSWLCLQEYNQIYESEEEHTRTICRDTEFKLLLFTACSYQENVSTFPIKVLYNYHNHILTTREKGQTFCDSIPSLCTDSLTFLATILNTDPVLAHLIIEYLSVKFNLEYLENNQRLQQIYIESIQNDLKVLKCVGDKNKLDMTVKHLRHMLSFLDPTWDMIDLALCDLFCELLSFAEKNPSVLCHSDIYSSLLGRNTIYLLQQFTLAEKKLRFDLEACNCDALDNDTRVWLHISCLKDKKKAWMDLFFRCLQTDRHLLETIVEKKTKEALTRKQEKGRKKGHENEETAPVELLKRPREYTVKFTFPNPPSLNPPILGLHSCTFGYPGQKELFKDIDFGIDLSSRIAIVGPNGVGKSTFLKLLTGDLVPLQGERRKNHRLRIGMYSQHSADQLDLEESSVEYLQRLFNLNYQDARKTLGRFGLVSYAHTIRIKDLSGGQKSRVAFADLSCREPDVLIMDEPTNNLDIESIDALADAMNHFEGGVIIVSHDARLILETDCQLWVVEDQTINEVDGDFDDYKREVLEQLGEQIAEATKPFSK</sequence>
<keyword evidence="3" id="KW-0067">ATP-binding</keyword>
<evidence type="ECO:0000256" key="1">
    <source>
        <dbReference type="ARBA" id="ARBA00022737"/>
    </source>
</evidence>
<feature type="region of interest" description="Disordered" evidence="4">
    <location>
        <begin position="343"/>
        <end position="363"/>
    </location>
</feature>
<dbReference type="InterPro" id="IPR050611">
    <property type="entry name" value="ABCF"/>
</dbReference>
<organism evidence="6 7">
    <name type="scientific">Saccoglossus kowalevskii</name>
    <name type="common">Acorn worm</name>
    <dbReference type="NCBI Taxonomy" id="10224"/>
    <lineage>
        <taxon>Eukaryota</taxon>
        <taxon>Metazoa</taxon>
        <taxon>Hemichordata</taxon>
        <taxon>Enteropneusta</taxon>
        <taxon>Harrimaniidae</taxon>
        <taxon>Saccoglossus</taxon>
    </lineage>
</organism>
<dbReference type="Gene3D" id="3.40.50.300">
    <property type="entry name" value="P-loop containing nucleotide triphosphate hydrolases"/>
    <property type="match status" value="1"/>
</dbReference>
<dbReference type="Proteomes" id="UP000694865">
    <property type="component" value="Unplaced"/>
</dbReference>
<dbReference type="Pfam" id="PF00005">
    <property type="entry name" value="ABC_tran"/>
    <property type="match status" value="1"/>
</dbReference>
<dbReference type="SUPFAM" id="SSF52540">
    <property type="entry name" value="P-loop containing nucleoside triphosphate hydrolases"/>
    <property type="match status" value="1"/>
</dbReference>
<protein>
    <submittedName>
        <fullName evidence="7">ABC transporter F family member 4-like</fullName>
    </submittedName>
</protein>
<dbReference type="GeneID" id="100373252"/>
<evidence type="ECO:0000256" key="4">
    <source>
        <dbReference type="SAM" id="MobiDB-lite"/>
    </source>
</evidence>
<dbReference type="PROSITE" id="PS50893">
    <property type="entry name" value="ABC_TRANSPORTER_2"/>
    <property type="match status" value="1"/>
</dbReference>